<evidence type="ECO:0000313" key="1">
    <source>
        <dbReference type="EMBL" id="TMS37628.1"/>
    </source>
</evidence>
<protein>
    <submittedName>
        <fullName evidence="1">Uncharacterized protein</fullName>
    </submittedName>
</protein>
<sequence>MDEEILHGRRLRKRREPAPSPCVLEINDAGLFHFHSLNCPNMHTYKPKTDVRSQSIIFPGLTSRIIRAFSVPDLFSPVAFCSLDRKA</sequence>
<evidence type="ECO:0000313" key="2">
    <source>
        <dbReference type="Proteomes" id="UP000298663"/>
    </source>
</evidence>
<comment type="caution">
    <text evidence="1">The sequence shown here is derived from an EMBL/GenBank/DDBJ whole genome shotgun (WGS) entry which is preliminary data.</text>
</comment>
<dbReference type="EMBL" id="AZBU02000001">
    <property type="protein sequence ID" value="TMS37628.1"/>
    <property type="molecule type" value="Genomic_DNA"/>
</dbReference>
<keyword evidence="2" id="KW-1185">Reference proteome</keyword>
<gene>
    <name evidence="1" type="ORF">L596_004522</name>
</gene>
<reference evidence="1 2" key="1">
    <citation type="journal article" date="2015" name="Genome Biol.">
        <title>Comparative genomics of Steinernema reveals deeply conserved gene regulatory networks.</title>
        <authorList>
            <person name="Dillman A.R."/>
            <person name="Macchietto M."/>
            <person name="Porter C.F."/>
            <person name="Rogers A."/>
            <person name="Williams B."/>
            <person name="Antoshechkin I."/>
            <person name="Lee M.M."/>
            <person name="Goodwin Z."/>
            <person name="Lu X."/>
            <person name="Lewis E.E."/>
            <person name="Goodrich-Blair H."/>
            <person name="Stock S.P."/>
            <person name="Adams B.J."/>
            <person name="Sternberg P.W."/>
            <person name="Mortazavi A."/>
        </authorList>
    </citation>
    <scope>NUCLEOTIDE SEQUENCE [LARGE SCALE GENOMIC DNA]</scope>
    <source>
        <strain evidence="1 2">ALL</strain>
    </source>
</reference>
<proteinExistence type="predicted"/>
<organism evidence="1 2">
    <name type="scientific">Steinernema carpocapsae</name>
    <name type="common">Entomopathogenic nematode</name>
    <dbReference type="NCBI Taxonomy" id="34508"/>
    <lineage>
        <taxon>Eukaryota</taxon>
        <taxon>Metazoa</taxon>
        <taxon>Ecdysozoa</taxon>
        <taxon>Nematoda</taxon>
        <taxon>Chromadorea</taxon>
        <taxon>Rhabditida</taxon>
        <taxon>Tylenchina</taxon>
        <taxon>Panagrolaimomorpha</taxon>
        <taxon>Strongyloidoidea</taxon>
        <taxon>Steinernematidae</taxon>
        <taxon>Steinernema</taxon>
    </lineage>
</organism>
<name>A0A4U8V072_STECR</name>
<accession>A0A4U8V072</accession>
<dbReference type="Proteomes" id="UP000298663">
    <property type="component" value="Unassembled WGS sequence"/>
</dbReference>
<reference evidence="1 2" key="2">
    <citation type="journal article" date="2019" name="G3 (Bethesda)">
        <title>Hybrid Assembly of the Genome of the Entomopathogenic Nematode Steinernema carpocapsae Identifies the X-Chromosome.</title>
        <authorList>
            <person name="Serra L."/>
            <person name="Macchietto M."/>
            <person name="Macias-Munoz A."/>
            <person name="McGill C.J."/>
            <person name="Rodriguez I.M."/>
            <person name="Rodriguez B."/>
            <person name="Murad R."/>
            <person name="Mortazavi A."/>
        </authorList>
    </citation>
    <scope>NUCLEOTIDE SEQUENCE [LARGE SCALE GENOMIC DNA]</scope>
    <source>
        <strain evidence="1 2">ALL</strain>
    </source>
</reference>
<dbReference type="AlphaFoldDB" id="A0A4U8V072"/>